<gene>
    <name evidence="4" type="primary">dprA</name>
    <name evidence="4" type="ORF">KDA82_11605</name>
</gene>
<dbReference type="PANTHER" id="PTHR43022">
    <property type="entry name" value="PROTEIN SMF"/>
    <property type="match status" value="1"/>
</dbReference>
<accession>A0A8T4ISZ4</accession>
<name>A0A8T4ISZ4_9ACTN</name>
<dbReference type="EMBL" id="JAGSMN010000233">
    <property type="protein sequence ID" value="MBR7673653.1"/>
    <property type="molecule type" value="Genomic_DNA"/>
</dbReference>
<dbReference type="NCBIfam" id="TIGR00732">
    <property type="entry name" value="dprA"/>
    <property type="match status" value="1"/>
</dbReference>
<dbReference type="Pfam" id="PF02481">
    <property type="entry name" value="DNA_processg_A"/>
    <property type="match status" value="1"/>
</dbReference>
<sequence>MTGHDEGDRLARAALTRIAEPGDELVGGWLRTYGAREVVDALTGEGAPLDGASERRWSGLRIRARRAEEGQPEADLERVRAVGGRFLCPGDAEWPAQLDDLADARPFGIWVRGEPSLRFWALRSVAVVGSRACTDYGAHVAAVLGSGLAGRGWTVVSGGAYGIDGAAHRGALAGGGPTACVLACGVDVAYPPGHGALIRRIGEEGLLLAELPPGDHPTRSRFVLRNRVIAALTRGTVVVEAALRSGALVTARSARRMGRLVMGTPGPVTSSLSAGVHGLLREEESFVVTDAPEVIELVGDMGELAPARASPPARVRPPGAGRPVADRLRAARGPAP</sequence>
<dbReference type="PANTHER" id="PTHR43022:SF1">
    <property type="entry name" value="PROTEIN SMF"/>
    <property type="match status" value="1"/>
</dbReference>
<evidence type="ECO:0000259" key="3">
    <source>
        <dbReference type="Pfam" id="PF02481"/>
    </source>
</evidence>
<dbReference type="Proteomes" id="UP000675554">
    <property type="component" value="Unassembled WGS sequence"/>
</dbReference>
<comment type="caution">
    <text evidence="4">The sequence shown here is derived from an EMBL/GenBank/DDBJ whole genome shotgun (WGS) entry which is preliminary data.</text>
</comment>
<protein>
    <submittedName>
        <fullName evidence="4">DNA-processing protein DprA</fullName>
    </submittedName>
</protein>
<dbReference type="SUPFAM" id="SSF102405">
    <property type="entry name" value="MCP/YpsA-like"/>
    <property type="match status" value="1"/>
</dbReference>
<feature type="domain" description="Smf/DprA SLOG" evidence="3">
    <location>
        <begin position="86"/>
        <end position="297"/>
    </location>
</feature>
<dbReference type="Gene3D" id="3.40.50.450">
    <property type="match status" value="1"/>
</dbReference>
<dbReference type="AlphaFoldDB" id="A0A8T4ISZ4"/>
<dbReference type="InterPro" id="IPR003488">
    <property type="entry name" value="DprA"/>
</dbReference>
<comment type="similarity">
    <text evidence="1">Belongs to the DprA/Smf family.</text>
</comment>
<evidence type="ECO:0000313" key="5">
    <source>
        <dbReference type="Proteomes" id="UP000675554"/>
    </source>
</evidence>
<reference evidence="4" key="1">
    <citation type="submission" date="2021-04" db="EMBL/GenBank/DDBJ databases">
        <title>Sequencing of actinobacteria type strains.</title>
        <authorList>
            <person name="Nguyen G.-S."/>
            <person name="Wentzel A."/>
        </authorList>
    </citation>
    <scope>NUCLEOTIDE SEQUENCE</scope>
    <source>
        <strain evidence="4">DSM 42095</strain>
    </source>
</reference>
<feature type="region of interest" description="Disordered" evidence="2">
    <location>
        <begin position="306"/>
        <end position="336"/>
    </location>
</feature>
<evidence type="ECO:0000256" key="1">
    <source>
        <dbReference type="ARBA" id="ARBA00006525"/>
    </source>
</evidence>
<feature type="compositionally biased region" description="Low complexity" evidence="2">
    <location>
        <begin position="306"/>
        <end position="323"/>
    </location>
</feature>
<feature type="non-terminal residue" evidence="4">
    <location>
        <position position="336"/>
    </location>
</feature>
<organism evidence="4 5">
    <name type="scientific">Streptomyces daliensis</name>
    <dbReference type="NCBI Taxonomy" id="299421"/>
    <lineage>
        <taxon>Bacteria</taxon>
        <taxon>Bacillati</taxon>
        <taxon>Actinomycetota</taxon>
        <taxon>Actinomycetes</taxon>
        <taxon>Kitasatosporales</taxon>
        <taxon>Streptomycetaceae</taxon>
        <taxon>Streptomyces</taxon>
    </lineage>
</organism>
<evidence type="ECO:0000313" key="4">
    <source>
        <dbReference type="EMBL" id="MBR7673653.1"/>
    </source>
</evidence>
<dbReference type="GO" id="GO:0009294">
    <property type="term" value="P:DNA-mediated transformation"/>
    <property type="evidence" value="ECO:0007669"/>
    <property type="project" value="InterPro"/>
</dbReference>
<proteinExistence type="inferred from homology"/>
<dbReference type="InterPro" id="IPR057666">
    <property type="entry name" value="DrpA_SLOG"/>
</dbReference>
<keyword evidence="5" id="KW-1185">Reference proteome</keyword>
<evidence type="ECO:0000256" key="2">
    <source>
        <dbReference type="SAM" id="MobiDB-lite"/>
    </source>
</evidence>